<comment type="caution">
    <text evidence="2">The sequence shown here is derived from an EMBL/GenBank/DDBJ whole genome shotgun (WGS) entry which is preliminary data.</text>
</comment>
<evidence type="ECO:0000313" key="3">
    <source>
        <dbReference type="Proteomes" id="UP000823926"/>
    </source>
</evidence>
<reference evidence="2" key="1">
    <citation type="journal article" date="2021" name="PeerJ">
        <title>Extensive microbial diversity within the chicken gut microbiome revealed by metagenomics and culture.</title>
        <authorList>
            <person name="Gilroy R."/>
            <person name="Ravi A."/>
            <person name="Getino M."/>
            <person name="Pursley I."/>
            <person name="Horton D.L."/>
            <person name="Alikhan N.F."/>
            <person name="Baker D."/>
            <person name="Gharbi K."/>
            <person name="Hall N."/>
            <person name="Watson M."/>
            <person name="Adriaenssens E.M."/>
            <person name="Foster-Nyarko E."/>
            <person name="Jarju S."/>
            <person name="Secka A."/>
            <person name="Antonio M."/>
            <person name="Oren A."/>
            <person name="Chaudhuri R.R."/>
            <person name="La Ragione R."/>
            <person name="Hildebrand F."/>
            <person name="Pallen M.J."/>
        </authorList>
    </citation>
    <scope>NUCLEOTIDE SEQUENCE</scope>
    <source>
        <strain evidence="2">ChiBcec15-1070</strain>
    </source>
</reference>
<feature type="non-terminal residue" evidence="2">
    <location>
        <position position="916"/>
    </location>
</feature>
<evidence type="ECO:0000259" key="1">
    <source>
        <dbReference type="Pfam" id="PF16249"/>
    </source>
</evidence>
<reference evidence="2" key="2">
    <citation type="submission" date="2021-04" db="EMBL/GenBank/DDBJ databases">
        <authorList>
            <person name="Gilroy R."/>
        </authorList>
    </citation>
    <scope>NUCLEOTIDE SEQUENCE</scope>
    <source>
        <strain evidence="2">ChiBcec15-1070</strain>
    </source>
</reference>
<dbReference type="InterPro" id="IPR032594">
    <property type="entry name" value="DUF4906"/>
</dbReference>
<dbReference type="EMBL" id="DXHL01000003">
    <property type="protein sequence ID" value="HIW09945.1"/>
    <property type="molecule type" value="Genomic_DNA"/>
</dbReference>
<sequence>MKQLGNKRYGWRYARKALLGSMVILTMIIASCSQSNLTSSEEAQDEVPTPPQEEELVPMRIALLADGRLTVTASSNTQQNALSQTAAEPLAQTLGNTAQTKAGSGPDETLVKDAWILQFEMESSDAGADGTLVYRKYVSGSDIYQSNTMVEISTMLSQSDHAIIVVVANAPESLNATNLPDGTKLSEFRKRTFDVTATAGTSLPDDASTALPMSGESVNMPISLIGAQSFALKLTRLVARMNLVLINPYSKSDSYPYLELQEVSIHNAPTQISYSPLNASNTYQETLFPAADAANFRNYTPTVSGFGETTNLKWYIAPNRRGTGTATSAEDKSAFTAPEGQANYCTYIQIKGLLKETASGAQTEVYYKVYLGNDNIDDYNLWANNAYWAQLTITGFNSGSMEVGYDGFEVEVGGLDGTSENTIIGWHPDSGLEPVPGFTAFSPDQIDFGDAPTAEDGTVTFTVNSQWRFSYEGADKEYVVSSATHEPDNVQVGGSDRQPTECSVTFTPKAYTGQDGIPAAGNVYNVVARFESVGEKENGEVNVYDTRTTILYRTIPAFYGEPSVSPTVGTELSSKAQSITVSLASNGKWSATANPGTTTTQQPITYQTRERNVLVNANYTWVNRTVTVTVQYGDKTKTYTYTQRGQYIDGVSISPDPSSGIPAEGGNYAITITGDFTSVPVRAIVGSNTVLASGNASANSPINLTIPYNADPDNTRYIVFQYQKNGQWIDIKGGTQATNPALDMGAHFIIDSDYPHTGPWIDAFNRCNTKKQQEGGWRLPTLNELRFLYAISPAFTGKDSFIPHAHWSSTLASGVAADESSAKYYYLNYQRGHTHFSPMKNEGWNSAFYIRCIKNISTIETWPMYSIKNQIVEVILRAGNSGFPEEAMFPNRLNETTLNGDIESLTYNKLSRRFQI</sequence>
<gene>
    <name evidence="2" type="ORF">H9888_00440</name>
</gene>
<dbReference type="AlphaFoldDB" id="A0A9D1QCZ7"/>
<proteinExistence type="predicted"/>
<feature type="domain" description="DUF4906" evidence="1">
    <location>
        <begin position="313"/>
        <end position="388"/>
    </location>
</feature>
<accession>A0A9D1QCZ7</accession>
<dbReference type="Pfam" id="PF16249">
    <property type="entry name" value="DUF4906"/>
    <property type="match status" value="1"/>
</dbReference>
<organism evidence="2 3">
    <name type="scientific">Candidatus Rikenella faecigallinarum</name>
    <dbReference type="NCBI Taxonomy" id="2838745"/>
    <lineage>
        <taxon>Bacteria</taxon>
        <taxon>Pseudomonadati</taxon>
        <taxon>Bacteroidota</taxon>
        <taxon>Bacteroidia</taxon>
        <taxon>Bacteroidales</taxon>
        <taxon>Rikenellaceae</taxon>
        <taxon>Rikenella</taxon>
    </lineage>
</organism>
<dbReference type="Proteomes" id="UP000823926">
    <property type="component" value="Unassembled WGS sequence"/>
</dbReference>
<evidence type="ECO:0000313" key="2">
    <source>
        <dbReference type="EMBL" id="HIW09945.1"/>
    </source>
</evidence>
<name>A0A9D1QCZ7_9BACT</name>
<protein>
    <submittedName>
        <fullName evidence="2">DUF4906 domain-containing protein</fullName>
    </submittedName>
</protein>
<dbReference type="PROSITE" id="PS51257">
    <property type="entry name" value="PROKAR_LIPOPROTEIN"/>
    <property type="match status" value="1"/>
</dbReference>